<keyword evidence="2" id="KW-1185">Reference proteome</keyword>
<evidence type="ECO:0000313" key="1">
    <source>
        <dbReference type="EMBL" id="KAF2399130.1"/>
    </source>
</evidence>
<name>A0A6G1HSY1_9PEZI</name>
<proteinExistence type="predicted"/>
<accession>A0A6G1HSY1</accession>
<evidence type="ECO:0000313" key="2">
    <source>
        <dbReference type="Proteomes" id="UP000799640"/>
    </source>
</evidence>
<dbReference type="Proteomes" id="UP000799640">
    <property type="component" value="Unassembled WGS sequence"/>
</dbReference>
<feature type="non-terminal residue" evidence="1">
    <location>
        <position position="1"/>
    </location>
</feature>
<dbReference type="EMBL" id="ML996698">
    <property type="protein sequence ID" value="KAF2399130.1"/>
    <property type="molecule type" value="Genomic_DNA"/>
</dbReference>
<organism evidence="1 2">
    <name type="scientific">Trichodelitschia bisporula</name>
    <dbReference type="NCBI Taxonomy" id="703511"/>
    <lineage>
        <taxon>Eukaryota</taxon>
        <taxon>Fungi</taxon>
        <taxon>Dikarya</taxon>
        <taxon>Ascomycota</taxon>
        <taxon>Pezizomycotina</taxon>
        <taxon>Dothideomycetes</taxon>
        <taxon>Dothideomycetes incertae sedis</taxon>
        <taxon>Phaeotrichales</taxon>
        <taxon>Phaeotrichaceae</taxon>
        <taxon>Trichodelitschia</taxon>
    </lineage>
</organism>
<protein>
    <submittedName>
        <fullName evidence="1">Uncharacterized protein</fullName>
    </submittedName>
</protein>
<gene>
    <name evidence="1" type="ORF">EJ06DRAFT_72109</name>
</gene>
<reference evidence="1" key="1">
    <citation type="journal article" date="2020" name="Stud. Mycol.">
        <title>101 Dothideomycetes genomes: a test case for predicting lifestyles and emergence of pathogens.</title>
        <authorList>
            <person name="Haridas S."/>
            <person name="Albert R."/>
            <person name="Binder M."/>
            <person name="Bloem J."/>
            <person name="Labutti K."/>
            <person name="Salamov A."/>
            <person name="Andreopoulos B."/>
            <person name="Baker S."/>
            <person name="Barry K."/>
            <person name="Bills G."/>
            <person name="Bluhm B."/>
            <person name="Cannon C."/>
            <person name="Castanera R."/>
            <person name="Culley D."/>
            <person name="Daum C."/>
            <person name="Ezra D."/>
            <person name="Gonzalez J."/>
            <person name="Henrissat B."/>
            <person name="Kuo A."/>
            <person name="Liang C."/>
            <person name="Lipzen A."/>
            <person name="Lutzoni F."/>
            <person name="Magnuson J."/>
            <person name="Mondo S."/>
            <person name="Nolan M."/>
            <person name="Ohm R."/>
            <person name="Pangilinan J."/>
            <person name="Park H.-J."/>
            <person name="Ramirez L."/>
            <person name="Alfaro M."/>
            <person name="Sun H."/>
            <person name="Tritt A."/>
            <person name="Yoshinaga Y."/>
            <person name="Zwiers L.-H."/>
            <person name="Turgeon B."/>
            <person name="Goodwin S."/>
            <person name="Spatafora J."/>
            <person name="Crous P."/>
            <person name="Grigoriev I."/>
        </authorList>
    </citation>
    <scope>NUCLEOTIDE SEQUENCE</scope>
    <source>
        <strain evidence="1">CBS 262.69</strain>
    </source>
</reference>
<sequence>PLPRYQGTSTGVIPSATSPFVLRRLSLALSPSILFHHQSFPLLCLSHLRCAESVLWGQLLTPPPQTLQPSTSSLALTRRHPRYMLLSSATITSTSAVVHTLVSSQQPSQYLRILPILHRTCGLGDYLSAG</sequence>
<dbReference type="AlphaFoldDB" id="A0A6G1HSY1"/>